<comment type="caution">
    <text evidence="2">The sequence shown here is derived from an EMBL/GenBank/DDBJ whole genome shotgun (WGS) entry which is preliminary data.</text>
</comment>
<sequence>MERGYDNYVYRALAGMAREQSWVRRQYPQLTYRFFVPSSFDPKVQRSPAVTSNSSQLQSQWRQPPPGWWARASADEGNTLGSTARRTEGLLPKANRSTIPFSTVTSPHYSEHTQSELPSRASTHLETEPGDLNRQADSFSVLLVWGEKIVVNADGALREAETLTICPVEPNPDYPTPVEFYEFWKEVSTPCGPGSSLAQATRRWNEAQTSASQSNTGNLR</sequence>
<feature type="region of interest" description="Disordered" evidence="1">
    <location>
        <begin position="101"/>
        <end position="132"/>
    </location>
</feature>
<keyword evidence="3" id="KW-1185">Reference proteome</keyword>
<dbReference type="EMBL" id="MCFC01000002">
    <property type="protein sequence ID" value="ORY34973.1"/>
    <property type="molecule type" value="Genomic_DNA"/>
</dbReference>
<feature type="region of interest" description="Disordered" evidence="1">
    <location>
        <begin position="45"/>
        <end position="74"/>
    </location>
</feature>
<proteinExistence type="predicted"/>
<name>A0A1Y2BJN3_9TREE</name>
<organism evidence="2 3">
    <name type="scientific">Naematelia encephala</name>
    <dbReference type="NCBI Taxonomy" id="71784"/>
    <lineage>
        <taxon>Eukaryota</taxon>
        <taxon>Fungi</taxon>
        <taxon>Dikarya</taxon>
        <taxon>Basidiomycota</taxon>
        <taxon>Agaricomycotina</taxon>
        <taxon>Tremellomycetes</taxon>
        <taxon>Tremellales</taxon>
        <taxon>Naemateliaceae</taxon>
        <taxon>Naematelia</taxon>
    </lineage>
</organism>
<dbReference type="InParanoid" id="A0A1Y2BJN3"/>
<accession>A0A1Y2BJN3</accession>
<dbReference type="AlphaFoldDB" id="A0A1Y2BJN3"/>
<gene>
    <name evidence="2" type="ORF">BCR39DRAFT_515858</name>
</gene>
<evidence type="ECO:0000313" key="2">
    <source>
        <dbReference type="EMBL" id="ORY34973.1"/>
    </source>
</evidence>
<evidence type="ECO:0000256" key="1">
    <source>
        <dbReference type="SAM" id="MobiDB-lite"/>
    </source>
</evidence>
<feature type="compositionally biased region" description="Polar residues" evidence="1">
    <location>
        <begin position="206"/>
        <end position="220"/>
    </location>
</feature>
<feature type="compositionally biased region" description="Polar residues" evidence="1">
    <location>
        <begin position="115"/>
        <end position="124"/>
    </location>
</feature>
<feature type="compositionally biased region" description="Polar residues" evidence="1">
    <location>
        <begin position="48"/>
        <end position="62"/>
    </location>
</feature>
<evidence type="ECO:0000313" key="3">
    <source>
        <dbReference type="Proteomes" id="UP000193986"/>
    </source>
</evidence>
<feature type="region of interest" description="Disordered" evidence="1">
    <location>
        <begin position="195"/>
        <end position="220"/>
    </location>
</feature>
<protein>
    <submittedName>
        <fullName evidence="2">Uncharacterized protein</fullName>
    </submittedName>
</protein>
<dbReference type="Proteomes" id="UP000193986">
    <property type="component" value="Unassembled WGS sequence"/>
</dbReference>
<reference evidence="2 3" key="1">
    <citation type="submission" date="2016-07" db="EMBL/GenBank/DDBJ databases">
        <title>Pervasive Adenine N6-methylation of Active Genes in Fungi.</title>
        <authorList>
            <consortium name="DOE Joint Genome Institute"/>
            <person name="Mondo S.J."/>
            <person name="Dannebaum R.O."/>
            <person name="Kuo R.C."/>
            <person name="Labutti K."/>
            <person name="Haridas S."/>
            <person name="Kuo A."/>
            <person name="Salamov A."/>
            <person name="Ahrendt S.R."/>
            <person name="Lipzen A."/>
            <person name="Sullivan W."/>
            <person name="Andreopoulos W.B."/>
            <person name="Clum A."/>
            <person name="Lindquist E."/>
            <person name="Daum C."/>
            <person name="Ramamoorthy G.K."/>
            <person name="Gryganskyi A."/>
            <person name="Culley D."/>
            <person name="Magnuson J.K."/>
            <person name="James T.Y."/>
            <person name="O'Malley M.A."/>
            <person name="Stajich J.E."/>
            <person name="Spatafora J.W."/>
            <person name="Visel A."/>
            <person name="Grigoriev I.V."/>
        </authorList>
    </citation>
    <scope>NUCLEOTIDE SEQUENCE [LARGE SCALE GENOMIC DNA]</scope>
    <source>
        <strain evidence="2 3">68-887.2</strain>
    </source>
</reference>